<comment type="caution">
    <text evidence="1">The sequence shown here is derived from an EMBL/GenBank/DDBJ whole genome shotgun (WGS) entry which is preliminary data.</text>
</comment>
<dbReference type="Proteomes" id="UP001281614">
    <property type="component" value="Unassembled WGS sequence"/>
</dbReference>
<proteinExistence type="predicted"/>
<reference evidence="1" key="1">
    <citation type="submission" date="2023-02" db="EMBL/GenBank/DDBJ databases">
        <title>Colletotrichum kahawae CIFC_Que2 genome sequencing and assembly.</title>
        <authorList>
            <person name="Baroncelli R."/>
        </authorList>
    </citation>
    <scope>NUCLEOTIDE SEQUENCE</scope>
    <source>
        <strain evidence="1">CIFC_Que2</strain>
    </source>
</reference>
<gene>
    <name evidence="1" type="ORF">CKAH01_18031</name>
</gene>
<dbReference type="AlphaFoldDB" id="A0AAD9YBD6"/>
<protein>
    <submittedName>
        <fullName evidence="1">Uncharacterized protein</fullName>
    </submittedName>
</protein>
<evidence type="ECO:0000313" key="1">
    <source>
        <dbReference type="EMBL" id="KAK2749361.1"/>
    </source>
</evidence>
<keyword evidence="2" id="KW-1185">Reference proteome</keyword>
<sequence>MPTLWPHHSTDHSTNCVYHVSQTMLFFGSLADCSSAPPPGSAEGKSGNYLFGTGGLHGRDRRRDCPWLGTRAWICGIP</sequence>
<evidence type="ECO:0000313" key="2">
    <source>
        <dbReference type="Proteomes" id="UP001281614"/>
    </source>
</evidence>
<accession>A0AAD9YBD6</accession>
<organism evidence="1 2">
    <name type="scientific">Colletotrichum kahawae</name>
    <name type="common">Coffee berry disease fungus</name>
    <dbReference type="NCBI Taxonomy" id="34407"/>
    <lineage>
        <taxon>Eukaryota</taxon>
        <taxon>Fungi</taxon>
        <taxon>Dikarya</taxon>
        <taxon>Ascomycota</taxon>
        <taxon>Pezizomycotina</taxon>
        <taxon>Sordariomycetes</taxon>
        <taxon>Hypocreomycetidae</taxon>
        <taxon>Glomerellales</taxon>
        <taxon>Glomerellaceae</taxon>
        <taxon>Colletotrichum</taxon>
        <taxon>Colletotrichum gloeosporioides species complex</taxon>
    </lineage>
</organism>
<dbReference type="EMBL" id="VYYT01000277">
    <property type="protein sequence ID" value="KAK2749361.1"/>
    <property type="molecule type" value="Genomic_DNA"/>
</dbReference>
<name>A0AAD9YBD6_COLKA</name>